<protein>
    <submittedName>
        <fullName evidence="1">Uncharacterized protein</fullName>
    </submittedName>
</protein>
<dbReference type="EMBL" id="JACHJP010000011">
    <property type="protein sequence ID" value="MBB4919935.1"/>
    <property type="molecule type" value="Genomic_DNA"/>
</dbReference>
<dbReference type="AlphaFoldDB" id="A0A7W7VS05"/>
<proteinExistence type="predicted"/>
<gene>
    <name evidence="1" type="ORF">FHS44_007079</name>
</gene>
<name>A0A7W7VS05_9ACTN</name>
<evidence type="ECO:0000313" key="1">
    <source>
        <dbReference type="EMBL" id="MBB4919935.1"/>
    </source>
</evidence>
<sequence>MSTPMETARQVADTVLYEGYLLYPYRASAAKNQTRWQFGVLVPPAYTATAEPSSCQTECLLQAGEGATVHVRLRFLHLVARTVERLDDDGEHRPVPSLTVGEETHLTFDEAAERECEAVLQLAELLAAERTIDAGFPAGRTAQPLLTPSGQIVGRVVREHLPVEATVRIGAERLAGPYEMVRLRVRVENVCGWEPGPGAGRDDALRRSPIAAHTLLAVAGGEFLSLFDPPEWAGEAARACRNLHTWPVLVGDPERRDAVLSAPIILYDHPAIAPESPGDLFDATEIDEILSLRTLTLTEEEKREARATDPRAARIVERTEDMPGEILERLHGAIRYLRSCGPEPSQEEQERVPWWDPGADTSVSPESDGVVVAGVTLARGSRVRLLPGGGASPGLPGGRRADAHDMFLVGRAATVEAVLLDVDGDHHLAVTLDDDPGADLQRAQGRFLYFSPDEVEPLDGEGR</sequence>
<keyword evidence="2" id="KW-1185">Reference proteome</keyword>
<accession>A0A7W7VS05</accession>
<organism evidence="1 2">
    <name type="scientific">Streptosporangium saharense</name>
    <dbReference type="NCBI Taxonomy" id="1706840"/>
    <lineage>
        <taxon>Bacteria</taxon>
        <taxon>Bacillati</taxon>
        <taxon>Actinomycetota</taxon>
        <taxon>Actinomycetes</taxon>
        <taxon>Streptosporangiales</taxon>
        <taxon>Streptosporangiaceae</taxon>
        <taxon>Streptosporangium</taxon>
    </lineage>
</organism>
<dbReference type="RefSeq" id="WP_184723046.1">
    <property type="nucleotide sequence ID" value="NZ_JACHJP010000011.1"/>
</dbReference>
<comment type="caution">
    <text evidence="1">The sequence shown here is derived from an EMBL/GenBank/DDBJ whole genome shotgun (WGS) entry which is preliminary data.</text>
</comment>
<evidence type="ECO:0000313" key="2">
    <source>
        <dbReference type="Proteomes" id="UP000552644"/>
    </source>
</evidence>
<dbReference type="Proteomes" id="UP000552644">
    <property type="component" value="Unassembled WGS sequence"/>
</dbReference>
<reference evidence="1 2" key="1">
    <citation type="submission" date="2020-08" db="EMBL/GenBank/DDBJ databases">
        <title>Genomic Encyclopedia of Type Strains, Phase III (KMG-III): the genomes of soil and plant-associated and newly described type strains.</title>
        <authorList>
            <person name="Whitman W."/>
        </authorList>
    </citation>
    <scope>NUCLEOTIDE SEQUENCE [LARGE SCALE GENOMIC DNA]</scope>
    <source>
        <strain evidence="1 2">CECT 8840</strain>
    </source>
</reference>